<dbReference type="Proteomes" id="UP000714420">
    <property type="component" value="Unassembled WGS sequence"/>
</dbReference>
<evidence type="ECO:0000256" key="2">
    <source>
        <dbReference type="ARBA" id="ARBA00023002"/>
    </source>
</evidence>
<dbReference type="InterPro" id="IPR002347">
    <property type="entry name" value="SDR_fam"/>
</dbReference>
<dbReference type="Gene3D" id="3.40.50.720">
    <property type="entry name" value="NAD(P)-binding Rossmann-like Domain"/>
    <property type="match status" value="1"/>
</dbReference>
<sequence>MTQKTKESNRKAIIIGASSGIGREVTKLLIADGWTVGIAARRKENLESLRDMETTDDNGMKSGKIHISSIDVNSEESVSKLHDLIRSIGGVDLFFYSAGIGKQNIMLDKDTELSTVNTNCMGFCSMIGCAYRYMASHGGGHIASITSIAGTKGLGAAPAYSATKAFQTTYLEALSQQANLRKLNIRFTDIRPGFVATPLLGDSNHYPLLMPVEKVARIIVKAVYDKKEIKIVDWKWHIITFFWKLIPSAIWKKMNICK</sequence>
<dbReference type="SUPFAM" id="SSF51735">
    <property type="entry name" value="NAD(P)-binding Rossmann-fold domains"/>
    <property type="match status" value="1"/>
</dbReference>
<keyword evidence="2" id="KW-0560">Oxidoreductase</keyword>
<dbReference type="PANTHER" id="PTHR44196:SF3">
    <property type="entry name" value="SHORT CHAIN DEHYDROGENASE FAMILY PROTEIN"/>
    <property type="match status" value="1"/>
</dbReference>
<proteinExistence type="inferred from homology"/>
<gene>
    <name evidence="3" type="ORF">HPS56_10220</name>
</gene>
<evidence type="ECO:0000313" key="4">
    <source>
        <dbReference type="Proteomes" id="UP000714420"/>
    </source>
</evidence>
<evidence type="ECO:0000313" key="3">
    <source>
        <dbReference type="EMBL" id="NPD92708.1"/>
    </source>
</evidence>
<accession>A0ABX2AN98</accession>
<comment type="caution">
    <text evidence="3">The sequence shown here is derived from an EMBL/GenBank/DDBJ whole genome shotgun (WGS) entry which is preliminary data.</text>
</comment>
<evidence type="ECO:0000256" key="1">
    <source>
        <dbReference type="ARBA" id="ARBA00006484"/>
    </source>
</evidence>
<comment type="similarity">
    <text evidence="1">Belongs to the short-chain dehydrogenases/reductases (SDR) family.</text>
</comment>
<dbReference type="InterPro" id="IPR036291">
    <property type="entry name" value="NAD(P)-bd_dom_sf"/>
</dbReference>
<dbReference type="PRINTS" id="PR00081">
    <property type="entry name" value="GDHRDH"/>
</dbReference>
<protein>
    <submittedName>
        <fullName evidence="3">SDR family NAD(P)-dependent oxidoreductase</fullName>
    </submittedName>
</protein>
<dbReference type="RefSeq" id="WP_172276153.1">
    <property type="nucleotide sequence ID" value="NZ_CASGMU010000009.1"/>
</dbReference>
<keyword evidence="4" id="KW-1185">Reference proteome</keyword>
<dbReference type="EMBL" id="JABKKF010000010">
    <property type="protein sequence ID" value="NPD92708.1"/>
    <property type="molecule type" value="Genomic_DNA"/>
</dbReference>
<organism evidence="3 4">
    <name type="scientific">Xylanibacter muris</name>
    <dbReference type="NCBI Taxonomy" id="2736290"/>
    <lineage>
        <taxon>Bacteria</taxon>
        <taxon>Pseudomonadati</taxon>
        <taxon>Bacteroidota</taxon>
        <taxon>Bacteroidia</taxon>
        <taxon>Bacteroidales</taxon>
        <taxon>Prevotellaceae</taxon>
        <taxon>Xylanibacter</taxon>
    </lineage>
</organism>
<dbReference type="PANTHER" id="PTHR44196">
    <property type="entry name" value="DEHYDROGENASE/REDUCTASE SDR FAMILY MEMBER 7B"/>
    <property type="match status" value="1"/>
</dbReference>
<dbReference type="Pfam" id="PF00106">
    <property type="entry name" value="adh_short"/>
    <property type="match status" value="1"/>
</dbReference>
<name>A0ABX2AN98_9BACT</name>
<reference evidence="3 4" key="1">
    <citation type="submission" date="2020-05" db="EMBL/GenBank/DDBJ databases">
        <title>Distinct polysaccharide utilization as determinants for interspecies competition between intestinal Prevotella spp.</title>
        <authorList>
            <person name="Galvez E.J.C."/>
            <person name="Iljazovic A."/>
            <person name="Strowig T."/>
        </authorList>
    </citation>
    <scope>NUCLEOTIDE SEQUENCE [LARGE SCALE GENOMIC DNA]</scope>
    <source>
        <strain evidence="3 4">PMUR</strain>
    </source>
</reference>